<name>A0A2S7KUH5_9FLAO</name>
<protein>
    <submittedName>
        <fullName evidence="1">Uncharacterized protein</fullName>
    </submittedName>
</protein>
<evidence type="ECO:0000313" key="1">
    <source>
        <dbReference type="EMBL" id="PQB06289.1"/>
    </source>
</evidence>
<gene>
    <name evidence="1" type="ORF">BST83_03165</name>
</gene>
<accession>A0A2S7KUH5</accession>
<dbReference type="PROSITE" id="PS51257">
    <property type="entry name" value="PROKAR_LIPOPROTEIN"/>
    <property type="match status" value="1"/>
</dbReference>
<dbReference type="Proteomes" id="UP000239522">
    <property type="component" value="Unassembled WGS sequence"/>
</dbReference>
<organism evidence="1 2">
    <name type="scientific">Polaribacter filamentus</name>
    <dbReference type="NCBI Taxonomy" id="53483"/>
    <lineage>
        <taxon>Bacteria</taxon>
        <taxon>Pseudomonadati</taxon>
        <taxon>Bacteroidota</taxon>
        <taxon>Flavobacteriia</taxon>
        <taxon>Flavobacteriales</taxon>
        <taxon>Flavobacteriaceae</taxon>
    </lineage>
</organism>
<dbReference type="EMBL" id="MQUA01000013">
    <property type="protein sequence ID" value="PQB06289.1"/>
    <property type="molecule type" value="Genomic_DNA"/>
</dbReference>
<comment type="caution">
    <text evidence="1">The sequence shown here is derived from an EMBL/GenBank/DDBJ whole genome shotgun (WGS) entry which is preliminary data.</text>
</comment>
<sequence length="208" mass="24809">MNRFTTLILILFSIISCEKQNSNSYIKNEDEAINDILLEMTRFDEMKNVIDTKNKKLILYVDAFLDTTTALTYKPERYINNIDTNSLSIEEIEKNEKEFLQDSIKYEREKNLFLGLKNNQLKKRTLDYFFKNDQLNIKYFDAEKIENFDTNENEFGYLFISRIIFNDDYTKGYLHYDFICGDGCAWDYNIEIVKTDNKWKISDYFSGG</sequence>
<proteinExistence type="predicted"/>
<keyword evidence="2" id="KW-1185">Reference proteome</keyword>
<reference evidence="1 2" key="1">
    <citation type="submission" date="2016-11" db="EMBL/GenBank/DDBJ databases">
        <title>Trade-off between light-utilization and light-protection in marine flavobacteria.</title>
        <authorList>
            <person name="Kumagai Y."/>
        </authorList>
    </citation>
    <scope>NUCLEOTIDE SEQUENCE [LARGE SCALE GENOMIC DNA]</scope>
    <source>
        <strain evidence="1 2">ATCC 700397</strain>
    </source>
</reference>
<evidence type="ECO:0000313" key="2">
    <source>
        <dbReference type="Proteomes" id="UP000239522"/>
    </source>
</evidence>
<dbReference type="OrthoDB" id="6057717at2"/>
<dbReference type="AlphaFoldDB" id="A0A2S7KUH5"/>
<dbReference type="RefSeq" id="WP_104808541.1">
    <property type="nucleotide sequence ID" value="NZ_MQUA01000013.1"/>
</dbReference>